<comment type="similarity">
    <text evidence="2 8">Belongs to the MIP/aquaporin (TC 1.A.8) family.</text>
</comment>
<feature type="transmembrane region" description="Helical" evidence="9">
    <location>
        <begin position="88"/>
        <end position="113"/>
    </location>
</feature>
<keyword evidence="5 8" id="KW-0812">Transmembrane</keyword>
<dbReference type="PANTHER" id="PTHR19139">
    <property type="entry name" value="AQUAPORIN TRANSPORTER"/>
    <property type="match status" value="1"/>
</dbReference>
<keyword evidence="4" id="KW-1003">Cell membrane</keyword>
<dbReference type="GO" id="GO:0005886">
    <property type="term" value="C:plasma membrane"/>
    <property type="evidence" value="ECO:0007669"/>
    <property type="project" value="UniProtKB-SubCell"/>
</dbReference>
<name>A0A7S4SAR9_9STRA</name>
<evidence type="ECO:0000313" key="10">
    <source>
        <dbReference type="EMBL" id="CAE4639823.1"/>
    </source>
</evidence>
<evidence type="ECO:0000256" key="4">
    <source>
        <dbReference type="ARBA" id="ARBA00022475"/>
    </source>
</evidence>
<evidence type="ECO:0000256" key="6">
    <source>
        <dbReference type="ARBA" id="ARBA00022989"/>
    </source>
</evidence>
<dbReference type="InterPro" id="IPR022357">
    <property type="entry name" value="MIP_CS"/>
</dbReference>
<dbReference type="Gene3D" id="1.20.1080.10">
    <property type="entry name" value="Glycerol uptake facilitator protein"/>
    <property type="match status" value="1"/>
</dbReference>
<protein>
    <recommendedName>
        <fullName evidence="11">Aquaporin</fullName>
    </recommendedName>
</protein>
<gene>
    <name evidence="10" type="ORF">DBRI00130_LOCUS32108</name>
</gene>
<evidence type="ECO:0000256" key="1">
    <source>
        <dbReference type="ARBA" id="ARBA00004651"/>
    </source>
</evidence>
<dbReference type="AlphaFoldDB" id="A0A7S4SAR9"/>
<feature type="transmembrane region" description="Helical" evidence="9">
    <location>
        <begin position="45"/>
        <end position="67"/>
    </location>
</feature>
<evidence type="ECO:0000256" key="2">
    <source>
        <dbReference type="ARBA" id="ARBA00006175"/>
    </source>
</evidence>
<evidence type="ECO:0000256" key="5">
    <source>
        <dbReference type="ARBA" id="ARBA00022692"/>
    </source>
</evidence>
<keyword evidence="3 8" id="KW-0813">Transport</keyword>
<dbReference type="InterPro" id="IPR000425">
    <property type="entry name" value="MIP"/>
</dbReference>
<accession>A0A7S4SAR9</accession>
<dbReference type="GO" id="GO:0015250">
    <property type="term" value="F:water channel activity"/>
    <property type="evidence" value="ECO:0007669"/>
    <property type="project" value="TreeGrafter"/>
</dbReference>
<evidence type="ECO:0000256" key="3">
    <source>
        <dbReference type="ARBA" id="ARBA00022448"/>
    </source>
</evidence>
<dbReference type="PRINTS" id="PR00783">
    <property type="entry name" value="MINTRINSICP"/>
</dbReference>
<keyword evidence="6 9" id="KW-1133">Transmembrane helix</keyword>
<sequence>MVQSKKDLFGAVFAEFLATALFIWIGCGAAISSNTWHSGNTNPEVGSVVGIALAFGFGISVLAYGIGHVSGGHINPAVTFSFLIRGEMSFASAIMYMLAQFFGAFIGALFLYASVVGLTTGCEGNTADQIDDGANVRLCSASCTLDENDVFGDCGAPFGLGANTVSGAIGQGSAFIAELIGTFVLVFTVLMAAVHKSNGSGPNAAPIAIGWSVMLAHLVLVPLTGCGINPARTFGPAIVALISGTNTFIRGAWVYYTAPFAGSLCATLSYEIIFKHVPTVGEEAVTKRPPRSSSVVGNIPQGLSTRFNPAALTEDA</sequence>
<evidence type="ECO:0008006" key="11">
    <source>
        <dbReference type="Google" id="ProtNLM"/>
    </source>
</evidence>
<feature type="transmembrane region" description="Helical" evidence="9">
    <location>
        <begin position="205"/>
        <end position="223"/>
    </location>
</feature>
<dbReference type="EMBL" id="HBNS01041236">
    <property type="protein sequence ID" value="CAE4639823.1"/>
    <property type="molecule type" value="Transcribed_RNA"/>
</dbReference>
<evidence type="ECO:0000256" key="8">
    <source>
        <dbReference type="RuleBase" id="RU000477"/>
    </source>
</evidence>
<dbReference type="InterPro" id="IPR034294">
    <property type="entry name" value="Aquaporin_transptr"/>
</dbReference>
<dbReference type="PROSITE" id="PS51257">
    <property type="entry name" value="PROKAR_LIPOPROTEIN"/>
    <property type="match status" value="1"/>
</dbReference>
<comment type="subcellular location">
    <subcellularLocation>
        <location evidence="1">Cell membrane</location>
        <topology evidence="1">Multi-pass membrane protein</topology>
    </subcellularLocation>
</comment>
<feature type="transmembrane region" description="Helical" evidence="9">
    <location>
        <begin position="12"/>
        <end position="33"/>
    </location>
</feature>
<reference evidence="10" key="1">
    <citation type="submission" date="2021-01" db="EMBL/GenBank/DDBJ databases">
        <authorList>
            <person name="Corre E."/>
            <person name="Pelletier E."/>
            <person name="Niang G."/>
            <person name="Scheremetjew M."/>
            <person name="Finn R."/>
            <person name="Kale V."/>
            <person name="Holt S."/>
            <person name="Cochrane G."/>
            <person name="Meng A."/>
            <person name="Brown T."/>
            <person name="Cohen L."/>
        </authorList>
    </citation>
    <scope>NUCLEOTIDE SEQUENCE</scope>
    <source>
        <strain evidence="10">GSO104</strain>
    </source>
</reference>
<dbReference type="PANTHER" id="PTHR19139:SF199">
    <property type="entry name" value="MIP17260P"/>
    <property type="match status" value="1"/>
</dbReference>
<evidence type="ECO:0000256" key="9">
    <source>
        <dbReference type="SAM" id="Phobius"/>
    </source>
</evidence>
<dbReference type="PROSITE" id="PS00221">
    <property type="entry name" value="MIP"/>
    <property type="match status" value="1"/>
</dbReference>
<keyword evidence="7 9" id="KW-0472">Membrane</keyword>
<feature type="transmembrane region" description="Helical" evidence="9">
    <location>
        <begin position="174"/>
        <end position="193"/>
    </location>
</feature>
<evidence type="ECO:0000256" key="7">
    <source>
        <dbReference type="ARBA" id="ARBA00023136"/>
    </source>
</evidence>
<proteinExistence type="inferred from homology"/>
<dbReference type="SUPFAM" id="SSF81338">
    <property type="entry name" value="Aquaporin-like"/>
    <property type="match status" value="1"/>
</dbReference>
<dbReference type="InterPro" id="IPR023271">
    <property type="entry name" value="Aquaporin-like"/>
</dbReference>
<dbReference type="Pfam" id="PF00230">
    <property type="entry name" value="MIP"/>
    <property type="match status" value="1"/>
</dbReference>
<organism evidence="10">
    <name type="scientific">Ditylum brightwellii</name>
    <dbReference type="NCBI Taxonomy" id="49249"/>
    <lineage>
        <taxon>Eukaryota</taxon>
        <taxon>Sar</taxon>
        <taxon>Stramenopiles</taxon>
        <taxon>Ochrophyta</taxon>
        <taxon>Bacillariophyta</taxon>
        <taxon>Mediophyceae</taxon>
        <taxon>Lithodesmiophycidae</taxon>
        <taxon>Lithodesmiales</taxon>
        <taxon>Lithodesmiaceae</taxon>
        <taxon>Ditylum</taxon>
    </lineage>
</organism>